<gene>
    <name evidence="8" type="ordered locus">Desmer_1423</name>
</gene>
<dbReference type="KEGG" id="dmi:Desmer_1423"/>
<evidence type="ECO:0000313" key="8">
    <source>
        <dbReference type="EMBL" id="AFQ43416.1"/>
    </source>
</evidence>
<evidence type="ECO:0000256" key="6">
    <source>
        <dbReference type="RuleBase" id="RU366058"/>
    </source>
</evidence>
<organism evidence="8 9">
    <name type="scientific">Desulfosporosinus meridiei (strain ATCC BAA-275 / DSM 13257 / KCTC 12902 / NCIMB 13706 / S10)</name>
    <dbReference type="NCBI Taxonomy" id="768704"/>
    <lineage>
        <taxon>Bacteria</taxon>
        <taxon>Bacillati</taxon>
        <taxon>Bacillota</taxon>
        <taxon>Clostridia</taxon>
        <taxon>Eubacteriales</taxon>
        <taxon>Desulfitobacteriaceae</taxon>
        <taxon>Desulfosporosinus</taxon>
    </lineage>
</organism>
<evidence type="ECO:0000256" key="1">
    <source>
        <dbReference type="ARBA" id="ARBA00004651"/>
    </source>
</evidence>
<dbReference type="AlphaFoldDB" id="J7IXI1"/>
<keyword evidence="5 6" id="KW-0472">Membrane</keyword>
<dbReference type="EMBL" id="CP003629">
    <property type="protein sequence ID" value="AFQ43416.1"/>
    <property type="molecule type" value="Genomic_DNA"/>
</dbReference>
<dbReference type="eggNOG" id="COG0398">
    <property type="taxonomic scope" value="Bacteria"/>
</dbReference>
<dbReference type="Pfam" id="PF09335">
    <property type="entry name" value="VTT_dom"/>
    <property type="match status" value="1"/>
</dbReference>
<dbReference type="PANTHER" id="PTHR12677:SF59">
    <property type="entry name" value="GOLGI APPARATUS MEMBRANE PROTEIN TVP38-RELATED"/>
    <property type="match status" value="1"/>
</dbReference>
<dbReference type="InterPro" id="IPR032816">
    <property type="entry name" value="VTT_dom"/>
</dbReference>
<comment type="similarity">
    <text evidence="6">Belongs to the TVP38/TMEM64 family.</text>
</comment>
<evidence type="ECO:0000259" key="7">
    <source>
        <dbReference type="Pfam" id="PF09335"/>
    </source>
</evidence>
<reference evidence="8 9" key="1">
    <citation type="journal article" date="2012" name="J. Bacteriol.">
        <title>Complete genome sequences of Desulfosporosinus orientis DSM765T, Desulfosporosinus youngiae DSM17734T, Desulfosporosinus meridiei DSM13257T, and Desulfosporosinus acidiphilus DSM22704T.</title>
        <authorList>
            <person name="Pester M."/>
            <person name="Brambilla E."/>
            <person name="Alazard D."/>
            <person name="Rattei T."/>
            <person name="Weinmaier T."/>
            <person name="Han J."/>
            <person name="Lucas S."/>
            <person name="Lapidus A."/>
            <person name="Cheng J.F."/>
            <person name="Goodwin L."/>
            <person name="Pitluck S."/>
            <person name="Peters L."/>
            <person name="Ovchinnikova G."/>
            <person name="Teshima H."/>
            <person name="Detter J.C."/>
            <person name="Han C.S."/>
            <person name="Tapia R."/>
            <person name="Land M.L."/>
            <person name="Hauser L."/>
            <person name="Kyrpides N.C."/>
            <person name="Ivanova N.N."/>
            <person name="Pagani I."/>
            <person name="Huntmann M."/>
            <person name="Wei C.L."/>
            <person name="Davenport K.W."/>
            <person name="Daligault H."/>
            <person name="Chain P.S."/>
            <person name="Chen A."/>
            <person name="Mavromatis K."/>
            <person name="Markowitz V."/>
            <person name="Szeto E."/>
            <person name="Mikhailova N."/>
            <person name="Pati A."/>
            <person name="Wagner M."/>
            <person name="Woyke T."/>
            <person name="Ollivier B."/>
            <person name="Klenk H.P."/>
            <person name="Spring S."/>
            <person name="Loy A."/>
        </authorList>
    </citation>
    <scope>NUCLEOTIDE SEQUENCE [LARGE SCALE GENOMIC DNA]</scope>
    <source>
        <strain evidence="9">ATCC BAA-275 / DSM 13257 / NCIMB 13706 / S10</strain>
    </source>
</reference>
<keyword evidence="9" id="KW-1185">Reference proteome</keyword>
<reference evidence="9" key="2">
    <citation type="submission" date="2012-08" db="EMBL/GenBank/DDBJ databases">
        <title>Finished genome of Desulfosporosinus meridiei DSM 13257.</title>
        <authorList>
            <person name="Huntemann M."/>
            <person name="Wei C.-L."/>
            <person name="Han J."/>
            <person name="Detter J.C."/>
            <person name="Han C."/>
            <person name="Davenport K."/>
            <person name="Daligault H."/>
            <person name="Erkkila T."/>
            <person name="Gu W."/>
            <person name="Munk A.C.C."/>
            <person name="Teshima H."/>
            <person name="Xu Y."/>
            <person name="Chain P."/>
            <person name="Tapia R."/>
            <person name="Chen A."/>
            <person name="Krypides N."/>
            <person name="Mavromatis K."/>
            <person name="Markowitz V."/>
            <person name="Szeto E."/>
            <person name="Ivanova N."/>
            <person name="Mikhailova N."/>
            <person name="Ovchinnikova G."/>
            <person name="Pagani I."/>
            <person name="Pati A."/>
            <person name="Goodwin L."/>
            <person name="Peters L."/>
            <person name="Pitluck S."/>
            <person name="Woyke T."/>
            <person name="Pester M."/>
            <person name="Spring S."/>
            <person name="Ollivier B."/>
            <person name="Rattei T."/>
            <person name="Klenk H.-P."/>
            <person name="Wagner M."/>
            <person name="Loy A."/>
        </authorList>
    </citation>
    <scope>NUCLEOTIDE SEQUENCE [LARGE SCALE GENOMIC DNA]</scope>
    <source>
        <strain evidence="9">ATCC BAA-275 / DSM 13257 / NCIMB 13706 / S10</strain>
    </source>
</reference>
<evidence type="ECO:0000256" key="4">
    <source>
        <dbReference type="ARBA" id="ARBA00022989"/>
    </source>
</evidence>
<feature type="transmembrane region" description="Helical" evidence="6">
    <location>
        <begin position="71"/>
        <end position="92"/>
    </location>
</feature>
<sequence>MMDVVVNTRLKGGEELSINKKKYTALLIAVLSLIFIGLYLLIPSLSEQLNKSVSLLSRADINGMRDYLRGFGIWAPIVSMALMVFQALAAPLPAFVITFANAWIFGWVMGALYSWTGAMIGASLCYVIAKAFGRPVIERMVGKKSLETTDKFFEKYGKHSVMIARLLPIVPFDIISYAAGLTTMGFWEFFWATGLGQLPATIVYSWLGENMSPTAKYSLWALCGFMILLIISLAIKKRFDQKLTGDNHA</sequence>
<protein>
    <recommendedName>
        <fullName evidence="6">TVP38/TMEM64 family membrane protein</fullName>
    </recommendedName>
</protein>
<comment type="subcellular location">
    <subcellularLocation>
        <location evidence="1 6">Cell membrane</location>
        <topology evidence="1 6">Multi-pass membrane protein</topology>
    </subcellularLocation>
</comment>
<evidence type="ECO:0000313" key="9">
    <source>
        <dbReference type="Proteomes" id="UP000005262"/>
    </source>
</evidence>
<keyword evidence="2 6" id="KW-1003">Cell membrane</keyword>
<comment type="caution">
    <text evidence="6">Lacks conserved residue(s) required for the propagation of feature annotation.</text>
</comment>
<feature type="transmembrane region" description="Helical" evidence="6">
    <location>
        <begin position="104"/>
        <end position="129"/>
    </location>
</feature>
<dbReference type="Proteomes" id="UP000005262">
    <property type="component" value="Chromosome"/>
</dbReference>
<keyword evidence="4 6" id="KW-1133">Transmembrane helix</keyword>
<dbReference type="InterPro" id="IPR015414">
    <property type="entry name" value="TMEM64"/>
</dbReference>
<feature type="transmembrane region" description="Helical" evidence="6">
    <location>
        <begin position="23"/>
        <end position="42"/>
    </location>
</feature>
<proteinExistence type="inferred from homology"/>
<feature type="domain" description="VTT" evidence="7">
    <location>
        <begin position="92"/>
        <end position="209"/>
    </location>
</feature>
<name>J7IXI1_DESMD</name>
<dbReference type="STRING" id="768704.Desmer_1423"/>
<feature type="transmembrane region" description="Helical" evidence="6">
    <location>
        <begin position="217"/>
        <end position="235"/>
    </location>
</feature>
<accession>J7IXI1</accession>
<keyword evidence="3 6" id="KW-0812">Transmembrane</keyword>
<evidence type="ECO:0000256" key="5">
    <source>
        <dbReference type="ARBA" id="ARBA00023136"/>
    </source>
</evidence>
<dbReference type="HOGENOM" id="CLU_038944_8_0_9"/>
<evidence type="ECO:0000256" key="3">
    <source>
        <dbReference type="ARBA" id="ARBA00022692"/>
    </source>
</evidence>
<evidence type="ECO:0000256" key="2">
    <source>
        <dbReference type="ARBA" id="ARBA00022475"/>
    </source>
</evidence>
<dbReference type="GO" id="GO:0005886">
    <property type="term" value="C:plasma membrane"/>
    <property type="evidence" value="ECO:0007669"/>
    <property type="project" value="UniProtKB-SubCell"/>
</dbReference>
<dbReference type="PANTHER" id="PTHR12677">
    <property type="entry name" value="GOLGI APPARATUS MEMBRANE PROTEIN TVP38-RELATED"/>
    <property type="match status" value="1"/>
</dbReference>